<sequence length="92" mass="11434">MFYYYELKDCSHSGMIIRKNKENRREHYYNKKSKNWEPIGIMIRYFWPESDTFEMYEELSEEEVLRMIKDEKRLFTLIISDILLINVILKVK</sequence>
<accession>A0A1W1YDS6</accession>
<dbReference type="Proteomes" id="UP000243884">
    <property type="component" value="Unassembled WGS sequence"/>
</dbReference>
<name>A0A1W1YDS6_9LACT</name>
<organism evidence="1 2">
    <name type="scientific">Aerococcus suis</name>
    <dbReference type="NCBI Taxonomy" id="371602"/>
    <lineage>
        <taxon>Bacteria</taxon>
        <taxon>Bacillati</taxon>
        <taxon>Bacillota</taxon>
        <taxon>Bacilli</taxon>
        <taxon>Lactobacillales</taxon>
        <taxon>Aerococcaceae</taxon>
        <taxon>Aerococcus</taxon>
    </lineage>
</organism>
<gene>
    <name evidence="1" type="ORF">SAMN04487984_0580</name>
</gene>
<dbReference type="EMBL" id="FWXK01000002">
    <property type="protein sequence ID" value="SMC33961.1"/>
    <property type="molecule type" value="Genomic_DNA"/>
</dbReference>
<evidence type="ECO:0000313" key="1">
    <source>
        <dbReference type="EMBL" id="SMC33961.1"/>
    </source>
</evidence>
<protein>
    <submittedName>
        <fullName evidence="1">Uncharacterized protein</fullName>
    </submittedName>
</protein>
<evidence type="ECO:0000313" key="2">
    <source>
        <dbReference type="Proteomes" id="UP000243884"/>
    </source>
</evidence>
<dbReference type="AlphaFoldDB" id="A0A1W1YDS6"/>
<reference evidence="2" key="1">
    <citation type="submission" date="2017-04" db="EMBL/GenBank/DDBJ databases">
        <authorList>
            <person name="Varghese N."/>
            <person name="Submissions S."/>
        </authorList>
    </citation>
    <scope>NUCLEOTIDE SEQUENCE [LARGE SCALE GENOMIC DNA]</scope>
    <source>
        <strain evidence="2">DSM 21500</strain>
    </source>
</reference>
<proteinExistence type="predicted"/>
<keyword evidence="2" id="KW-1185">Reference proteome</keyword>